<sequence>RVTLLELMMAKVSEKNPVTSEEMNVFMRHADFLASCFQEKCQVVLKLTSAADAEDEEALVTIRLLDVLCEMTSNNGQLEHLQALPGLLETAI</sequence>
<dbReference type="Proteomes" id="UP000520535">
    <property type="component" value="Unassembled WGS sequence"/>
</dbReference>
<dbReference type="AlphaFoldDB" id="A0A7L2VCU6"/>
<feature type="non-terminal residue" evidence="1">
    <location>
        <position position="1"/>
    </location>
</feature>
<feature type="non-terminal residue" evidence="1">
    <location>
        <position position="92"/>
    </location>
</feature>
<evidence type="ECO:0000313" key="2">
    <source>
        <dbReference type="Proteomes" id="UP000520535"/>
    </source>
</evidence>
<comment type="caution">
    <text evidence="1">The sequence shown here is derived from an EMBL/GenBank/DDBJ whole genome shotgun (WGS) entry which is preliminary data.</text>
</comment>
<name>A0A7L2VCU6_9AVES</name>
<dbReference type="OrthoDB" id="379794at2759"/>
<organism evidence="1 2">
    <name type="scientific">Brachypteracias leptosomus</name>
    <name type="common">short-legged ground-roller</name>
    <dbReference type="NCBI Taxonomy" id="135165"/>
    <lineage>
        <taxon>Eukaryota</taxon>
        <taxon>Metazoa</taxon>
        <taxon>Chordata</taxon>
        <taxon>Craniata</taxon>
        <taxon>Vertebrata</taxon>
        <taxon>Euteleostomi</taxon>
        <taxon>Archelosauria</taxon>
        <taxon>Archosauria</taxon>
        <taxon>Dinosauria</taxon>
        <taxon>Saurischia</taxon>
        <taxon>Theropoda</taxon>
        <taxon>Coelurosauria</taxon>
        <taxon>Aves</taxon>
        <taxon>Neognathae</taxon>
        <taxon>Neoaves</taxon>
        <taxon>Telluraves</taxon>
        <taxon>Coraciimorphae</taxon>
        <taxon>Coraciiformes</taxon>
        <taxon>Brachypteraciidae</taxon>
        <taxon>Brachypteracias</taxon>
    </lineage>
</organism>
<proteinExistence type="predicted"/>
<keyword evidence="2" id="KW-1185">Reference proteome</keyword>
<dbReference type="EMBL" id="VYZX01012460">
    <property type="protein sequence ID" value="NXS55853.1"/>
    <property type="molecule type" value="Genomic_DNA"/>
</dbReference>
<gene>
    <name evidence="1" type="primary">Atxn10</name>
    <name evidence="1" type="ORF">BRALEP_R09764</name>
</gene>
<protein>
    <submittedName>
        <fullName evidence="1">ATX10 protein</fullName>
    </submittedName>
</protein>
<accession>A0A7L2VCU6</accession>
<reference evidence="1 2" key="1">
    <citation type="submission" date="2019-09" db="EMBL/GenBank/DDBJ databases">
        <title>Bird 10,000 Genomes (B10K) Project - Family phase.</title>
        <authorList>
            <person name="Zhang G."/>
        </authorList>
    </citation>
    <scope>NUCLEOTIDE SEQUENCE [LARGE SCALE GENOMIC DNA]</scope>
    <source>
        <strain evidence="1">B10K-DU-012-52</strain>
    </source>
</reference>
<evidence type="ECO:0000313" key="1">
    <source>
        <dbReference type="EMBL" id="NXS55853.1"/>
    </source>
</evidence>